<evidence type="ECO:0000313" key="2">
    <source>
        <dbReference type="EMBL" id="NYE94537.1"/>
    </source>
</evidence>
<dbReference type="InterPro" id="IPR011032">
    <property type="entry name" value="GroES-like_sf"/>
</dbReference>
<dbReference type="InterPro" id="IPR013154">
    <property type="entry name" value="ADH-like_N"/>
</dbReference>
<reference evidence="2 3" key="1">
    <citation type="submission" date="2020-07" db="EMBL/GenBank/DDBJ databases">
        <title>Sequencing the genomes of 1000 actinobacteria strains.</title>
        <authorList>
            <person name="Klenk H.-P."/>
        </authorList>
    </citation>
    <scope>NUCLEOTIDE SEQUENCE [LARGE SCALE GENOMIC DNA]</scope>
    <source>
        <strain evidence="2 3">DSM 102047</strain>
    </source>
</reference>
<dbReference type="PANTHER" id="PTHR11695:SF294">
    <property type="entry name" value="RETICULON-4-INTERACTING PROTEIN 1, MITOCHONDRIAL"/>
    <property type="match status" value="1"/>
</dbReference>
<comment type="caution">
    <text evidence="2">The sequence shown here is derived from an EMBL/GenBank/DDBJ whole genome shotgun (WGS) entry which is preliminary data.</text>
</comment>
<dbReference type="InterPro" id="IPR036291">
    <property type="entry name" value="NAD(P)-bd_dom_sf"/>
</dbReference>
<dbReference type="InterPro" id="IPR050700">
    <property type="entry name" value="YIM1/Zinc_Alcohol_DH_Fams"/>
</dbReference>
<dbReference type="EMBL" id="JACBYQ010000001">
    <property type="protein sequence ID" value="NYE94537.1"/>
    <property type="molecule type" value="Genomic_DNA"/>
</dbReference>
<dbReference type="SUPFAM" id="SSF50129">
    <property type="entry name" value="GroES-like"/>
    <property type="match status" value="1"/>
</dbReference>
<dbReference type="InterPro" id="IPR020843">
    <property type="entry name" value="ER"/>
</dbReference>
<sequence length="353" mass="36873">MSKVTDESGIMQAIIQERYGSAEVLEFRAVKKPTPQPDEVLIKVHAAGVDRGTWHLMEGKPYLLRIFGYGLRRPKVTIPGHDVAGIVEAVGTEVTKFNVGDVVFGTCRGSFAEYAVSKAPLLALMPAKLTFDQAAALPTSGVTALKALRDAGKLVSGQSVLIIGASGGVGSLAVQIATAAGAQVTGVCSTRGLELVRSLGAESVIDYTQQNIGEAAGYDLILDIAGGRSLSELRRALKSSGTLVIVGTESGGNLTGGIGRSLRAALLSPWLSQRLTGLIAFNTEPALQAISELVENGAIVPSVERSYPLAEASEAVRHLAEGRTLGKVVVSVVRGVNHGMSRTVEVIPERGIL</sequence>
<dbReference type="PANTHER" id="PTHR11695">
    <property type="entry name" value="ALCOHOL DEHYDROGENASE RELATED"/>
    <property type="match status" value="1"/>
</dbReference>
<dbReference type="Proteomes" id="UP000521748">
    <property type="component" value="Unassembled WGS sequence"/>
</dbReference>
<dbReference type="CDD" id="cd08267">
    <property type="entry name" value="MDR1"/>
    <property type="match status" value="1"/>
</dbReference>
<dbReference type="GO" id="GO:0016491">
    <property type="term" value="F:oxidoreductase activity"/>
    <property type="evidence" value="ECO:0007669"/>
    <property type="project" value="InterPro"/>
</dbReference>
<evidence type="ECO:0000313" key="3">
    <source>
        <dbReference type="Proteomes" id="UP000521748"/>
    </source>
</evidence>
<dbReference type="RefSeq" id="WP_246279421.1">
    <property type="nucleotide sequence ID" value="NZ_JACBYQ010000001.1"/>
</dbReference>
<gene>
    <name evidence="2" type="ORF">FHU41_000758</name>
</gene>
<dbReference type="SUPFAM" id="SSF51735">
    <property type="entry name" value="NAD(P)-binding Rossmann-fold domains"/>
    <property type="match status" value="1"/>
</dbReference>
<name>A0A7Y9S7A9_9MICC</name>
<keyword evidence="3" id="KW-1185">Reference proteome</keyword>
<evidence type="ECO:0000259" key="1">
    <source>
        <dbReference type="SMART" id="SM00829"/>
    </source>
</evidence>
<proteinExistence type="predicted"/>
<dbReference type="Gene3D" id="3.90.180.10">
    <property type="entry name" value="Medium-chain alcohol dehydrogenases, catalytic domain"/>
    <property type="match status" value="1"/>
</dbReference>
<organism evidence="2 3">
    <name type="scientific">Psychromicrobium silvestre</name>
    <dbReference type="NCBI Taxonomy" id="1645614"/>
    <lineage>
        <taxon>Bacteria</taxon>
        <taxon>Bacillati</taxon>
        <taxon>Actinomycetota</taxon>
        <taxon>Actinomycetes</taxon>
        <taxon>Micrococcales</taxon>
        <taxon>Micrococcaceae</taxon>
        <taxon>Psychromicrobium</taxon>
    </lineage>
</organism>
<feature type="domain" description="Enoyl reductase (ER)" evidence="1">
    <location>
        <begin position="20"/>
        <end position="330"/>
    </location>
</feature>
<dbReference type="AlphaFoldDB" id="A0A7Y9S7A9"/>
<dbReference type="Pfam" id="PF13602">
    <property type="entry name" value="ADH_zinc_N_2"/>
    <property type="match status" value="1"/>
</dbReference>
<accession>A0A7Y9S7A9</accession>
<protein>
    <submittedName>
        <fullName evidence="2">NADPH:quinone reductase-like Zn-dependent oxidoreductase</fullName>
    </submittedName>
</protein>
<dbReference type="SMART" id="SM00829">
    <property type="entry name" value="PKS_ER"/>
    <property type="match status" value="1"/>
</dbReference>
<dbReference type="Pfam" id="PF08240">
    <property type="entry name" value="ADH_N"/>
    <property type="match status" value="1"/>
</dbReference>
<dbReference type="Gene3D" id="3.40.50.720">
    <property type="entry name" value="NAD(P)-binding Rossmann-like Domain"/>
    <property type="match status" value="1"/>
</dbReference>